<dbReference type="EMBL" id="JAHWGI010001227">
    <property type="protein sequence ID" value="KAK3925420.1"/>
    <property type="molecule type" value="Genomic_DNA"/>
</dbReference>
<dbReference type="SUPFAM" id="SSF49303">
    <property type="entry name" value="beta-Galactosidase/glucuronidase domain"/>
    <property type="match status" value="1"/>
</dbReference>
<dbReference type="PANTHER" id="PTHR43730">
    <property type="entry name" value="BETA-MANNOSIDASE"/>
    <property type="match status" value="1"/>
</dbReference>
<dbReference type="EC" id="3.2.1.25" evidence="4"/>
<evidence type="ECO:0000256" key="9">
    <source>
        <dbReference type="ARBA" id="ARBA00023295"/>
    </source>
</evidence>
<dbReference type="Gene3D" id="3.20.20.80">
    <property type="entry name" value="Glycosidases"/>
    <property type="match status" value="1"/>
</dbReference>
<comment type="catalytic activity">
    <reaction evidence="1">
        <text>Hydrolysis of terminal, non-reducing beta-D-mannose residues in beta-D-mannosides.</text>
        <dbReference type="EC" id="3.2.1.25"/>
    </reaction>
</comment>
<dbReference type="InterPro" id="IPR036156">
    <property type="entry name" value="Beta-gal/glucu_dom_sf"/>
</dbReference>
<dbReference type="SUPFAM" id="SSF49785">
    <property type="entry name" value="Galactose-binding domain-like"/>
    <property type="match status" value="1"/>
</dbReference>
<evidence type="ECO:0000256" key="6">
    <source>
        <dbReference type="ARBA" id="ARBA00022801"/>
    </source>
</evidence>
<dbReference type="InterPro" id="IPR041625">
    <property type="entry name" value="Beta-mannosidase_Ig"/>
</dbReference>
<evidence type="ECO:0000256" key="1">
    <source>
        <dbReference type="ARBA" id="ARBA00000829"/>
    </source>
</evidence>
<evidence type="ECO:0000256" key="5">
    <source>
        <dbReference type="ARBA" id="ARBA00022729"/>
    </source>
</evidence>
<keyword evidence="5 11" id="KW-0732">Signal</keyword>
<keyword evidence="8" id="KW-0458">Lysosome</keyword>
<comment type="subcellular location">
    <subcellularLocation>
        <location evidence="2">Lysosome</location>
    </subcellularLocation>
</comment>
<dbReference type="Pfam" id="PF17753">
    <property type="entry name" value="Ig_mannosidase"/>
    <property type="match status" value="1"/>
</dbReference>
<feature type="chain" id="PRO_5042154636" description="beta-mannosidase" evidence="11">
    <location>
        <begin position="27"/>
        <end position="975"/>
    </location>
</feature>
<evidence type="ECO:0000259" key="13">
    <source>
        <dbReference type="Pfam" id="PF22666"/>
    </source>
</evidence>
<dbReference type="InterPro" id="IPR017853">
    <property type="entry name" value="GH"/>
</dbReference>
<dbReference type="PANTHER" id="PTHR43730:SF1">
    <property type="entry name" value="BETA-MANNOSIDASE"/>
    <property type="match status" value="1"/>
</dbReference>
<protein>
    <recommendedName>
        <fullName evidence="4">beta-mannosidase</fullName>
        <ecNumber evidence="4">3.2.1.25</ecNumber>
    </recommendedName>
    <alternativeName>
        <fullName evidence="10">Mannanase</fullName>
    </alternativeName>
</protein>
<dbReference type="Pfam" id="PF22666">
    <property type="entry name" value="Glyco_hydro_2_N2"/>
    <property type="match status" value="1"/>
</dbReference>
<proteinExistence type="inferred from homology"/>
<keyword evidence="9" id="KW-0326">Glycosidase</keyword>
<evidence type="ECO:0000259" key="12">
    <source>
        <dbReference type="Pfam" id="PF17753"/>
    </source>
</evidence>
<dbReference type="GO" id="GO:0005764">
    <property type="term" value="C:lysosome"/>
    <property type="evidence" value="ECO:0007669"/>
    <property type="project" value="UniProtKB-SubCell"/>
</dbReference>
<evidence type="ECO:0000256" key="3">
    <source>
        <dbReference type="ARBA" id="ARBA00007401"/>
    </source>
</evidence>
<keyword evidence="15" id="KW-1185">Reference proteome</keyword>
<dbReference type="AlphaFoldDB" id="A0AAE1HQ29"/>
<feature type="domain" description="Beta-mannosidase-like galactose-binding" evidence="13">
    <location>
        <begin position="44"/>
        <end position="222"/>
    </location>
</feature>
<name>A0AAE1HQ29_9NEOP</name>
<dbReference type="InterPro" id="IPR054593">
    <property type="entry name" value="Beta-mannosidase-like_N2"/>
</dbReference>
<dbReference type="InterPro" id="IPR050887">
    <property type="entry name" value="Beta-mannosidase_GH2"/>
</dbReference>
<evidence type="ECO:0000256" key="10">
    <source>
        <dbReference type="ARBA" id="ARBA00033445"/>
    </source>
</evidence>
<dbReference type="SUPFAM" id="SSF51445">
    <property type="entry name" value="(Trans)glycosidases"/>
    <property type="match status" value="1"/>
</dbReference>
<reference evidence="14" key="2">
    <citation type="journal article" date="2023" name="BMC Genomics">
        <title>Pest status, molecular evolution, and epigenetic factors derived from the genome assembly of Frankliniella fusca, a thysanopteran phytovirus vector.</title>
        <authorList>
            <person name="Catto M.A."/>
            <person name="Labadie P.E."/>
            <person name="Jacobson A.L."/>
            <person name="Kennedy G.G."/>
            <person name="Srinivasan R."/>
            <person name="Hunt B.G."/>
        </authorList>
    </citation>
    <scope>NUCLEOTIDE SEQUENCE</scope>
    <source>
        <strain evidence="14">PL_HMW_Pooled</strain>
    </source>
</reference>
<comment type="similarity">
    <text evidence="3">Belongs to the glycosyl hydrolase 2 family.</text>
</comment>
<dbReference type="FunFam" id="3.20.20.80:FF:000035">
    <property type="entry name" value="Mannosidase beta"/>
    <property type="match status" value="1"/>
</dbReference>
<accession>A0AAE1HQ29</accession>
<dbReference type="InterPro" id="IPR008979">
    <property type="entry name" value="Galactose-bd-like_sf"/>
</dbReference>
<sequence>MVQCIAPAALLLAAVVTLELTAPAAGIGDDVVARAHVHALDGAWTLTNEARGLQLAGRVPGGVYSDLRAAGHLPQDIFYRFNDRDYRWVGKENWTYERSFQAPGEAVGKAKQVLVLHGVDTVADVYLNGHLLGHTDNMFLRYRFDVKGVLKEDAPNLLEVRFTSPVQAARARAAEQAKQYVVPPECPSPSYRGECNVNLLRKMQASFAWDWGPAFPSMGLWKNVTLEAYDEAVLREVGFSAQPAATGTAWDASVRVHWEAGVGAGGAASSGVLAVQLTSTDGVLIFASEEVPVTLVPDAQGLGHTDVKLTVPQGAVQRWWPQGYGSPYLYRLTVTLRSLGPSLRTRGGVREADVWDQVAVKVGFRTVELVQEEVVPGDKTKGLTFYFRVNGVPVFAKGSNWIPAHVLPELGADPGVVGHLLHSAKEANMNMLRVWGGGVYESDTFYQLADELGIMIWQDLMFACAMYPVGDDFLRSVDAEVRQQHRRLNHHASIVIWAANNENEAALRGNWYSTTGPLFEQYHRDYVKLYVDTARAAARDEGVAVPFAVSSPSNGVESESEDFLAQNPYSPLYGDDHHYDYVSDAWNPAVFHNTRFGSEFGFMSWPGRATLLEATDAEHADEDLALGSGLADHRQHHPGGNLEMVLQALQHLPLPGRFNDSQHFDTFIYYSQIYQAMATKTEAEFLRRSRYTLSAGGEGQSMGALYWQLNDVWQAPSWAGIDFAGRWKMLHHYAVDFLAPLIVSPHVEGDALHVDVVDDAAGTSARPQDVQVRTDVLAMDSFSPRAQRVDAWTRASPRAYTASLADLLARAGCMSDSRWGCIMRFRIMSTNGTQLGPDNFLWPRSPKDTPMPTTRIQVTDIRGPLPGTAHQRWDFSLRLAASSPAAFVWLEAGPLRGRFSRNGFHVAEPAALRLRFHTDETVTAEELDRYLTVTALNGARSKQTNAACKHSQSTLTALVLFTILIFYQQCPRHFS</sequence>
<gene>
    <name evidence="14" type="ORF">KUF71_013627</name>
</gene>
<evidence type="ECO:0000256" key="8">
    <source>
        <dbReference type="ARBA" id="ARBA00023228"/>
    </source>
</evidence>
<keyword evidence="6" id="KW-0378">Hydrolase</keyword>
<evidence type="ECO:0000313" key="14">
    <source>
        <dbReference type="EMBL" id="KAK3925420.1"/>
    </source>
</evidence>
<evidence type="ECO:0000313" key="15">
    <source>
        <dbReference type="Proteomes" id="UP001219518"/>
    </source>
</evidence>
<dbReference type="Gene3D" id="2.60.40.10">
    <property type="entry name" value="Immunoglobulins"/>
    <property type="match status" value="2"/>
</dbReference>
<evidence type="ECO:0000256" key="7">
    <source>
        <dbReference type="ARBA" id="ARBA00023180"/>
    </source>
</evidence>
<dbReference type="Gene3D" id="2.60.120.260">
    <property type="entry name" value="Galactose-binding domain-like"/>
    <property type="match status" value="1"/>
</dbReference>
<evidence type="ECO:0000256" key="11">
    <source>
        <dbReference type="SAM" id="SignalP"/>
    </source>
</evidence>
<feature type="domain" description="Beta-mannosidase Ig-fold" evidence="12">
    <location>
        <begin position="871"/>
        <end position="937"/>
    </location>
</feature>
<feature type="signal peptide" evidence="11">
    <location>
        <begin position="1"/>
        <end position="26"/>
    </location>
</feature>
<dbReference type="Proteomes" id="UP001219518">
    <property type="component" value="Unassembled WGS sequence"/>
</dbReference>
<evidence type="ECO:0000256" key="2">
    <source>
        <dbReference type="ARBA" id="ARBA00004371"/>
    </source>
</evidence>
<keyword evidence="7" id="KW-0325">Glycoprotein</keyword>
<reference evidence="14" key="1">
    <citation type="submission" date="2021-07" db="EMBL/GenBank/DDBJ databases">
        <authorList>
            <person name="Catto M.A."/>
            <person name="Jacobson A."/>
            <person name="Kennedy G."/>
            <person name="Labadie P."/>
            <person name="Hunt B.G."/>
            <person name="Srinivasan R."/>
        </authorList>
    </citation>
    <scope>NUCLEOTIDE SEQUENCE</scope>
    <source>
        <strain evidence="14">PL_HMW_Pooled</strain>
        <tissue evidence="14">Head</tissue>
    </source>
</reference>
<dbReference type="FunFam" id="2.60.120.260:FF:000060">
    <property type="entry name" value="Probable beta-mannosidase"/>
    <property type="match status" value="1"/>
</dbReference>
<evidence type="ECO:0000256" key="4">
    <source>
        <dbReference type="ARBA" id="ARBA00012754"/>
    </source>
</evidence>
<dbReference type="InterPro" id="IPR013783">
    <property type="entry name" value="Ig-like_fold"/>
</dbReference>
<organism evidence="14 15">
    <name type="scientific">Frankliniella fusca</name>
    <dbReference type="NCBI Taxonomy" id="407009"/>
    <lineage>
        <taxon>Eukaryota</taxon>
        <taxon>Metazoa</taxon>
        <taxon>Ecdysozoa</taxon>
        <taxon>Arthropoda</taxon>
        <taxon>Hexapoda</taxon>
        <taxon>Insecta</taxon>
        <taxon>Pterygota</taxon>
        <taxon>Neoptera</taxon>
        <taxon>Paraneoptera</taxon>
        <taxon>Thysanoptera</taxon>
        <taxon>Terebrantia</taxon>
        <taxon>Thripoidea</taxon>
        <taxon>Thripidae</taxon>
        <taxon>Frankliniella</taxon>
    </lineage>
</organism>
<dbReference type="GO" id="GO:0004567">
    <property type="term" value="F:beta-mannosidase activity"/>
    <property type="evidence" value="ECO:0007669"/>
    <property type="project" value="UniProtKB-EC"/>
</dbReference>
<comment type="caution">
    <text evidence="14">The sequence shown here is derived from an EMBL/GenBank/DDBJ whole genome shotgun (WGS) entry which is preliminary data.</text>
</comment>
<dbReference type="GO" id="GO:0006516">
    <property type="term" value="P:glycoprotein catabolic process"/>
    <property type="evidence" value="ECO:0007669"/>
    <property type="project" value="TreeGrafter"/>
</dbReference>